<proteinExistence type="predicted"/>
<reference evidence="4" key="1">
    <citation type="submission" date="2016-02" db="EMBL/GenBank/DDBJ databases">
        <authorList>
            <person name="Wen L."/>
            <person name="He K."/>
            <person name="Yang H."/>
        </authorList>
    </citation>
    <scope>NUCLEOTIDE SEQUENCE [LARGE SCALE GENOMIC DNA]</scope>
    <source>
        <strain evidence="4">JCM 15929</strain>
    </source>
</reference>
<dbReference type="AlphaFoldDB" id="A0A137ZZ69"/>
<dbReference type="Proteomes" id="UP000070258">
    <property type="component" value="Unassembled WGS sequence"/>
</dbReference>
<reference evidence="3" key="3">
    <citation type="submission" date="2016-02" db="EMBL/GenBank/DDBJ databases">
        <authorList>
            <person name="Teng J.L."/>
            <person name="Yang Y."/>
            <person name="Huang Y."/>
            <person name="Guo F."/>
            <person name="Wei W."/>
            <person name="Chen J.H."/>
            <person name="Wong S.Y."/>
            <person name="Lau S.K."/>
            <person name="Woo P.C."/>
        </authorList>
    </citation>
    <scope>NUCLEOTIDE SEQUENCE</scope>
    <source>
        <strain evidence="3">JCM 15929</strain>
    </source>
</reference>
<name>A0A137ZZ69_9ACTN</name>
<organism evidence="3 4">
    <name type="scientific">Tsukamurella pseudospumae</name>
    <dbReference type="NCBI Taxonomy" id="239498"/>
    <lineage>
        <taxon>Bacteria</taxon>
        <taxon>Bacillati</taxon>
        <taxon>Actinomycetota</taxon>
        <taxon>Actinomycetes</taxon>
        <taxon>Mycobacteriales</taxon>
        <taxon>Tsukamurellaceae</taxon>
        <taxon>Tsukamurella</taxon>
    </lineage>
</organism>
<sequence>MTSRTARIALAAGACTTLALGALPATASADTVVRFDGWVTTPGFADPMPFPSVHYTGTVDAKGWITVRPDCIKGGLGGPSAPCVDNPALRATIANRTLSWWNDGKRYGGEVKAQPDGSFTTLIGEKRVTFTVGGPGTVGKAIGHYSA</sequence>
<dbReference type="RefSeq" id="WP_068574323.1">
    <property type="nucleotide sequence ID" value="NZ_LSRE01000014.1"/>
</dbReference>
<protein>
    <submittedName>
        <fullName evidence="3">Uncharacterized protein</fullName>
    </submittedName>
</protein>
<accession>A0A137ZZ69</accession>
<keyword evidence="5" id="KW-1185">Reference proteome</keyword>
<gene>
    <name evidence="3" type="ORF">AXK60_16865</name>
    <name evidence="2" type="ORF">AXK61_20875</name>
</gene>
<dbReference type="OrthoDB" id="4774882at2"/>
<dbReference type="EMBL" id="LSRE01000014">
    <property type="protein sequence ID" value="KXO98018.1"/>
    <property type="molecule type" value="Genomic_DNA"/>
</dbReference>
<evidence type="ECO:0000313" key="3">
    <source>
        <dbReference type="EMBL" id="KXP03490.1"/>
    </source>
</evidence>
<comment type="caution">
    <text evidence="3">The sequence shown here is derived from an EMBL/GenBank/DDBJ whole genome shotgun (WGS) entry which is preliminary data.</text>
</comment>
<dbReference type="Proteomes" id="UP000070409">
    <property type="component" value="Unassembled WGS sequence"/>
</dbReference>
<evidence type="ECO:0000256" key="1">
    <source>
        <dbReference type="SAM" id="SignalP"/>
    </source>
</evidence>
<evidence type="ECO:0000313" key="4">
    <source>
        <dbReference type="Proteomes" id="UP000070258"/>
    </source>
</evidence>
<dbReference type="STRING" id="239498.AXK60_16865"/>
<dbReference type="EMBL" id="LSRF01000058">
    <property type="protein sequence ID" value="KXP03490.1"/>
    <property type="molecule type" value="Genomic_DNA"/>
</dbReference>
<evidence type="ECO:0000313" key="5">
    <source>
        <dbReference type="Proteomes" id="UP000070409"/>
    </source>
</evidence>
<feature type="signal peptide" evidence="1">
    <location>
        <begin position="1"/>
        <end position="27"/>
    </location>
</feature>
<feature type="chain" id="PRO_5039507957" evidence="1">
    <location>
        <begin position="28"/>
        <end position="147"/>
    </location>
</feature>
<evidence type="ECO:0000313" key="2">
    <source>
        <dbReference type="EMBL" id="KXO98018.1"/>
    </source>
</evidence>
<keyword evidence="1" id="KW-0732">Signal</keyword>
<reference evidence="2 5" key="2">
    <citation type="submission" date="2016-02" db="EMBL/GenBank/DDBJ databases">
        <authorList>
            <person name="Teng J.L."/>
            <person name="Tang Y."/>
            <person name="Huang Y."/>
            <person name="Guo F."/>
            <person name="Wei W."/>
            <person name="Chen J.H."/>
            <person name="Wong S.Y."/>
            <person name="Lau S.K."/>
            <person name="Woo P.C."/>
        </authorList>
    </citation>
    <scope>NUCLEOTIDE SEQUENCE [LARGE SCALE GENOMIC DNA]</scope>
    <source>
        <strain evidence="2 5">JCM 13375</strain>
    </source>
</reference>